<comment type="caution">
    <text evidence="1">The sequence shown here is derived from an EMBL/GenBank/DDBJ whole genome shotgun (WGS) entry which is preliminary data.</text>
</comment>
<evidence type="ECO:0000313" key="2">
    <source>
        <dbReference type="Proteomes" id="UP000292209"/>
    </source>
</evidence>
<name>A0A4V2F6E9_9BACT</name>
<dbReference type="Proteomes" id="UP000292209">
    <property type="component" value="Unassembled WGS sequence"/>
</dbReference>
<proteinExistence type="predicted"/>
<evidence type="ECO:0000313" key="1">
    <source>
        <dbReference type="EMBL" id="RZS96079.1"/>
    </source>
</evidence>
<dbReference type="AlphaFoldDB" id="A0A4V2F6E9"/>
<reference evidence="1 2" key="1">
    <citation type="submission" date="2019-02" db="EMBL/GenBank/DDBJ databases">
        <title>Genomic Encyclopedia of Archaeal and Bacterial Type Strains, Phase II (KMG-II): from individual species to whole genera.</title>
        <authorList>
            <person name="Goeker M."/>
        </authorList>
    </citation>
    <scope>NUCLEOTIDE SEQUENCE [LARGE SCALE GENOMIC DNA]</scope>
    <source>
        <strain evidence="1 2">DSM 21411</strain>
    </source>
</reference>
<protein>
    <submittedName>
        <fullName evidence="1">Uncharacterized protein</fullName>
    </submittedName>
</protein>
<sequence length="60" mass="7392">MEVIGFFLKGLRRFKTKFCHHSGIWVEWKPFNPNNFWRILESFQKRNNFVPHLEKAIKDK</sequence>
<dbReference type="EMBL" id="SGXG01000001">
    <property type="protein sequence ID" value="RZS96079.1"/>
    <property type="molecule type" value="Genomic_DNA"/>
</dbReference>
<accession>A0A4V2F6E9</accession>
<organism evidence="1 2">
    <name type="scientific">Cecembia calidifontis</name>
    <dbReference type="NCBI Taxonomy" id="1187080"/>
    <lineage>
        <taxon>Bacteria</taxon>
        <taxon>Pseudomonadati</taxon>
        <taxon>Bacteroidota</taxon>
        <taxon>Cytophagia</taxon>
        <taxon>Cytophagales</taxon>
        <taxon>Cyclobacteriaceae</taxon>
        <taxon>Cecembia</taxon>
    </lineage>
</organism>
<gene>
    <name evidence="1" type="ORF">BC751_1635</name>
</gene>
<keyword evidence="2" id="KW-1185">Reference proteome</keyword>